<accession>A0A3S3N9R3</accession>
<sequence length="147" mass="16317">MYGWFHNQAEVAAVFCNLAFHIAGSVTELKPPSSTTSDIGSGISGKDIFQLQSASSWSKFEVQDSFVRDIELGNQVSTDKSVLGMETFSKQVREVEKQMDKLLVQVKKLQEANEESKSVTKASAMKGIKYGIILYKYYATMVVQSSK</sequence>
<evidence type="ECO:0000259" key="2">
    <source>
        <dbReference type="Pfam" id="PF00804"/>
    </source>
</evidence>
<reference evidence="3 4" key="1">
    <citation type="journal article" date="2019" name="Nat. Plants">
        <title>Stout camphor tree genome fills gaps in understanding of flowering plant genome evolution.</title>
        <authorList>
            <person name="Chaw S.M."/>
            <person name="Liu Y.C."/>
            <person name="Wu Y.W."/>
            <person name="Wang H.Y."/>
            <person name="Lin C.I."/>
            <person name="Wu C.S."/>
            <person name="Ke H.M."/>
            <person name="Chang L.Y."/>
            <person name="Hsu C.Y."/>
            <person name="Yang H.T."/>
            <person name="Sudianto E."/>
            <person name="Hsu M.H."/>
            <person name="Wu K.P."/>
            <person name="Wang L.N."/>
            <person name="Leebens-Mack J.H."/>
            <person name="Tsai I.J."/>
        </authorList>
    </citation>
    <scope>NUCLEOTIDE SEQUENCE [LARGE SCALE GENOMIC DNA]</scope>
    <source>
        <strain evidence="4">cv. Chaw 1501</strain>
        <tissue evidence="3">Young leaves</tissue>
    </source>
</reference>
<keyword evidence="1" id="KW-0175">Coiled coil</keyword>
<dbReference type="AlphaFoldDB" id="A0A3S3N9R3"/>
<dbReference type="STRING" id="337451.A0A3S3N9R3"/>
<evidence type="ECO:0000313" key="4">
    <source>
        <dbReference type="Proteomes" id="UP000283530"/>
    </source>
</evidence>
<gene>
    <name evidence="3" type="ORF">CKAN_02012000</name>
</gene>
<evidence type="ECO:0000313" key="3">
    <source>
        <dbReference type="EMBL" id="RWR90986.1"/>
    </source>
</evidence>
<evidence type="ECO:0000256" key="1">
    <source>
        <dbReference type="SAM" id="Coils"/>
    </source>
</evidence>
<dbReference type="OrthoDB" id="1730528at2759"/>
<dbReference type="InterPro" id="IPR006011">
    <property type="entry name" value="Syntaxin_N"/>
</dbReference>
<proteinExistence type="predicted"/>
<feature type="coiled-coil region" evidence="1">
    <location>
        <begin position="85"/>
        <end position="119"/>
    </location>
</feature>
<dbReference type="Pfam" id="PF00804">
    <property type="entry name" value="Syntaxin"/>
    <property type="match status" value="1"/>
</dbReference>
<name>A0A3S3N9R3_9MAGN</name>
<dbReference type="GO" id="GO:0016020">
    <property type="term" value="C:membrane"/>
    <property type="evidence" value="ECO:0007669"/>
    <property type="project" value="InterPro"/>
</dbReference>
<organism evidence="3 4">
    <name type="scientific">Cinnamomum micranthum f. kanehirae</name>
    <dbReference type="NCBI Taxonomy" id="337451"/>
    <lineage>
        <taxon>Eukaryota</taxon>
        <taxon>Viridiplantae</taxon>
        <taxon>Streptophyta</taxon>
        <taxon>Embryophyta</taxon>
        <taxon>Tracheophyta</taxon>
        <taxon>Spermatophyta</taxon>
        <taxon>Magnoliopsida</taxon>
        <taxon>Magnoliidae</taxon>
        <taxon>Laurales</taxon>
        <taxon>Lauraceae</taxon>
        <taxon>Cinnamomum</taxon>
    </lineage>
</organism>
<protein>
    <submittedName>
        <fullName evidence="3">Syntaxin-132 isoform X1</fullName>
    </submittedName>
</protein>
<comment type="caution">
    <text evidence="3">The sequence shown here is derived from an EMBL/GenBank/DDBJ whole genome shotgun (WGS) entry which is preliminary data.</text>
</comment>
<dbReference type="EMBL" id="QPKB01000008">
    <property type="protein sequence ID" value="RWR90986.1"/>
    <property type="molecule type" value="Genomic_DNA"/>
</dbReference>
<dbReference type="Proteomes" id="UP000283530">
    <property type="component" value="Unassembled WGS sequence"/>
</dbReference>
<feature type="domain" description="Syntaxin N-terminal" evidence="2">
    <location>
        <begin position="85"/>
        <end position="129"/>
    </location>
</feature>
<keyword evidence="4" id="KW-1185">Reference proteome</keyword>